<dbReference type="EMBL" id="PJQY01000031">
    <property type="protein sequence ID" value="PQQ20619.1"/>
    <property type="molecule type" value="Genomic_DNA"/>
</dbReference>
<dbReference type="STRING" id="2094558.A0A314ZMS9"/>
<accession>A0A314ZMS9</accession>
<keyword evidence="2" id="KW-1185">Reference proteome</keyword>
<evidence type="ECO:0000313" key="2">
    <source>
        <dbReference type="Proteomes" id="UP000250321"/>
    </source>
</evidence>
<gene>
    <name evidence="1" type="ORF">Pyn_13630</name>
</gene>
<comment type="caution">
    <text evidence="1">The sequence shown here is derived from an EMBL/GenBank/DDBJ whole genome shotgun (WGS) entry which is preliminary data.</text>
</comment>
<evidence type="ECO:0000313" key="1">
    <source>
        <dbReference type="EMBL" id="PQQ20619.1"/>
    </source>
</evidence>
<proteinExistence type="predicted"/>
<name>A0A314ZMS9_PRUYE</name>
<dbReference type="AlphaFoldDB" id="A0A314ZMS9"/>
<reference evidence="1 2" key="1">
    <citation type="submission" date="2018-02" db="EMBL/GenBank/DDBJ databases">
        <title>Draft genome of wild Prunus yedoensis var. nudiflora.</title>
        <authorList>
            <person name="Baek S."/>
            <person name="Kim J.-H."/>
            <person name="Choi K."/>
            <person name="Kim G.-B."/>
            <person name="Cho A."/>
            <person name="Jang H."/>
            <person name="Shin C.-H."/>
            <person name="Yu H.-J."/>
            <person name="Mun J.-H."/>
        </authorList>
    </citation>
    <scope>NUCLEOTIDE SEQUENCE [LARGE SCALE GENOMIC DNA]</scope>
    <source>
        <strain evidence="2">cv. Jeju island</strain>
        <tissue evidence="1">Leaf</tissue>
    </source>
</reference>
<protein>
    <submittedName>
        <fullName evidence="1">Uncharacterized protein</fullName>
    </submittedName>
</protein>
<organism evidence="1 2">
    <name type="scientific">Prunus yedoensis var. nudiflora</name>
    <dbReference type="NCBI Taxonomy" id="2094558"/>
    <lineage>
        <taxon>Eukaryota</taxon>
        <taxon>Viridiplantae</taxon>
        <taxon>Streptophyta</taxon>
        <taxon>Embryophyta</taxon>
        <taxon>Tracheophyta</taxon>
        <taxon>Spermatophyta</taxon>
        <taxon>Magnoliopsida</taxon>
        <taxon>eudicotyledons</taxon>
        <taxon>Gunneridae</taxon>
        <taxon>Pentapetalae</taxon>
        <taxon>rosids</taxon>
        <taxon>fabids</taxon>
        <taxon>Rosales</taxon>
        <taxon>Rosaceae</taxon>
        <taxon>Amygdaloideae</taxon>
        <taxon>Amygdaleae</taxon>
        <taxon>Prunus</taxon>
    </lineage>
</organism>
<sequence>MDAWDEPCDMVIGDPQTTAVDDILMNNKQGSEALEILGVEDAKNDIASTVQPLADNDEEIESVPEFEMSYR</sequence>
<dbReference type="Proteomes" id="UP000250321">
    <property type="component" value="Unassembled WGS sequence"/>
</dbReference>